<keyword evidence="2" id="KW-0489">Methyltransferase</keyword>
<dbReference type="PANTHER" id="PTHR43844">
    <property type="entry name" value="METHIONINE SYNTHASE"/>
    <property type="match status" value="1"/>
</dbReference>
<dbReference type="CDD" id="cd03311">
    <property type="entry name" value="CIMS_C_terminal_like"/>
    <property type="match status" value="1"/>
</dbReference>
<keyword evidence="3" id="KW-1185">Reference proteome</keyword>
<dbReference type="PANTHER" id="PTHR43844:SF1">
    <property type="entry name" value="METHIONINE SYNTHASE"/>
    <property type="match status" value="1"/>
</dbReference>
<evidence type="ECO:0000313" key="2">
    <source>
        <dbReference type="EMBL" id="MFC6006248.1"/>
    </source>
</evidence>
<organism evidence="2 3">
    <name type="scientific">Angustibacter luteus</name>
    <dbReference type="NCBI Taxonomy" id="658456"/>
    <lineage>
        <taxon>Bacteria</taxon>
        <taxon>Bacillati</taxon>
        <taxon>Actinomycetota</taxon>
        <taxon>Actinomycetes</taxon>
        <taxon>Kineosporiales</taxon>
        <taxon>Kineosporiaceae</taxon>
    </lineage>
</organism>
<dbReference type="GO" id="GO:0032259">
    <property type="term" value="P:methylation"/>
    <property type="evidence" value="ECO:0007669"/>
    <property type="project" value="UniProtKB-KW"/>
</dbReference>
<evidence type="ECO:0000259" key="1">
    <source>
        <dbReference type="Pfam" id="PF01717"/>
    </source>
</evidence>
<dbReference type="GO" id="GO:0003871">
    <property type="term" value="F:5-methyltetrahydropteroyltriglutamate-homocysteine S-methyltransferase activity"/>
    <property type="evidence" value="ECO:0007669"/>
    <property type="project" value="UniProtKB-EC"/>
</dbReference>
<dbReference type="EMBL" id="JBHSRD010000002">
    <property type="protein sequence ID" value="MFC6006248.1"/>
    <property type="molecule type" value="Genomic_DNA"/>
</dbReference>
<dbReference type="InterPro" id="IPR002629">
    <property type="entry name" value="Met_Synth_C/arc"/>
</dbReference>
<dbReference type="InterPro" id="IPR038071">
    <property type="entry name" value="UROD/MetE-like_sf"/>
</dbReference>
<dbReference type="EC" id="2.1.1.14" evidence="2"/>
<keyword evidence="2" id="KW-0808">Transferase</keyword>
<dbReference type="NCBIfam" id="NF005085">
    <property type="entry name" value="PRK06520.1"/>
    <property type="match status" value="1"/>
</dbReference>
<protein>
    <submittedName>
        <fullName evidence="2">5-methyltetrahydropteroyltriglutamate--homocysteine S-methyltransferase</fullName>
        <ecNumber evidence="2">2.1.1.14</ecNumber>
    </submittedName>
</protein>
<reference evidence="3" key="1">
    <citation type="journal article" date="2019" name="Int. J. Syst. Evol. Microbiol.">
        <title>The Global Catalogue of Microorganisms (GCM) 10K type strain sequencing project: providing services to taxonomists for standard genome sequencing and annotation.</title>
        <authorList>
            <consortium name="The Broad Institute Genomics Platform"/>
            <consortium name="The Broad Institute Genome Sequencing Center for Infectious Disease"/>
            <person name="Wu L."/>
            <person name="Ma J."/>
        </authorList>
    </citation>
    <scope>NUCLEOTIDE SEQUENCE [LARGE SCALE GENOMIC DNA]</scope>
    <source>
        <strain evidence="3">KACC 14249</strain>
    </source>
</reference>
<gene>
    <name evidence="2" type="ORF">ACFQDO_03810</name>
</gene>
<feature type="domain" description="Cobalamin-independent methionine synthase MetE C-terminal/archaeal" evidence="1">
    <location>
        <begin position="14"/>
        <end position="370"/>
    </location>
</feature>
<proteinExistence type="predicted"/>
<dbReference type="Pfam" id="PF01717">
    <property type="entry name" value="Meth_synt_2"/>
    <property type="match status" value="1"/>
</dbReference>
<dbReference type="Gene3D" id="3.20.20.210">
    <property type="match status" value="1"/>
</dbReference>
<accession>A0ABW1JBU9</accession>
<dbReference type="RefSeq" id="WP_345717100.1">
    <property type="nucleotide sequence ID" value="NZ_BAABFP010000005.1"/>
</dbReference>
<comment type="caution">
    <text evidence="2">The sequence shown here is derived from an EMBL/GenBank/DDBJ whole genome shotgun (WGS) entry which is preliminary data.</text>
</comment>
<name>A0ABW1JBU9_9ACTN</name>
<dbReference type="Proteomes" id="UP001596189">
    <property type="component" value="Unassembled WGS sequence"/>
</dbReference>
<dbReference type="SUPFAM" id="SSF51726">
    <property type="entry name" value="UROD/MetE-like"/>
    <property type="match status" value="1"/>
</dbReference>
<evidence type="ECO:0000313" key="3">
    <source>
        <dbReference type="Proteomes" id="UP001596189"/>
    </source>
</evidence>
<sequence>MTERSTPPFRADHVGSLLRPQRLLDARAARGTNDLDDEGLRAVEDECITEVVRQQADLGLRSATDGEFRRTSWHMDFIYQLGGVHRTDEELQVHFHNAQGDLDFTSAGLRVDEPISLPRTIFEDAFRFLAKQTEQTGATAKLTIPSPSMVHYRGGAASIDRSVYPDLEQFWSDLAGAYAAQLRAVAELGCTYLQLDDTSLAYLNDPHERERMSGLGEDAEHQHERYIRTINAAIAGRPEGLHVTTHLCRGNFRSSWAASGGYDFVAEALFGGLDVDGFFLEYDDERSGGFEPLRFVPPGKQVVLGLVTTKNPKLESKDDLKRRIEDAARFVPLEQLSLSPQCGFSSTVEGNALTRDDQLAKLRLVVETAQEVWG</sequence>